<name>A0AAW2GF04_9HYME</name>
<gene>
    <name evidence="2" type="ORF">PUN28_004284</name>
</gene>
<feature type="region of interest" description="Disordered" evidence="1">
    <location>
        <begin position="1"/>
        <end position="61"/>
    </location>
</feature>
<evidence type="ECO:0000313" key="3">
    <source>
        <dbReference type="Proteomes" id="UP001430953"/>
    </source>
</evidence>
<comment type="caution">
    <text evidence="2">The sequence shown here is derived from an EMBL/GenBank/DDBJ whole genome shotgun (WGS) entry which is preliminary data.</text>
</comment>
<accession>A0AAW2GF04</accession>
<dbReference type="Proteomes" id="UP001430953">
    <property type="component" value="Unassembled WGS sequence"/>
</dbReference>
<feature type="compositionally biased region" description="Basic residues" evidence="1">
    <location>
        <begin position="35"/>
        <end position="45"/>
    </location>
</feature>
<feature type="compositionally biased region" description="Basic and acidic residues" evidence="1">
    <location>
        <begin position="178"/>
        <end position="188"/>
    </location>
</feature>
<evidence type="ECO:0000313" key="2">
    <source>
        <dbReference type="EMBL" id="KAL0125032.1"/>
    </source>
</evidence>
<evidence type="ECO:0000256" key="1">
    <source>
        <dbReference type="SAM" id="MobiDB-lite"/>
    </source>
</evidence>
<feature type="compositionally biased region" description="Basic residues" evidence="1">
    <location>
        <begin position="1"/>
        <end position="14"/>
    </location>
</feature>
<dbReference type="AlphaFoldDB" id="A0AAW2GF04"/>
<proteinExistence type="predicted"/>
<dbReference type="EMBL" id="JADYXP020000004">
    <property type="protein sequence ID" value="KAL0125032.1"/>
    <property type="molecule type" value="Genomic_DNA"/>
</dbReference>
<reference evidence="2 3" key="1">
    <citation type="submission" date="2023-03" db="EMBL/GenBank/DDBJ databases">
        <title>High recombination rates correlate with genetic variation in Cardiocondyla obscurior ants.</title>
        <authorList>
            <person name="Errbii M."/>
        </authorList>
    </citation>
    <scope>NUCLEOTIDE SEQUENCE [LARGE SCALE GENOMIC DNA]</scope>
    <source>
        <strain evidence="2">Alpha-2009</strain>
        <tissue evidence="2">Whole body</tissue>
    </source>
</reference>
<protein>
    <submittedName>
        <fullName evidence="2">Uncharacterized protein</fullName>
    </submittedName>
</protein>
<organism evidence="2 3">
    <name type="scientific">Cardiocondyla obscurior</name>
    <dbReference type="NCBI Taxonomy" id="286306"/>
    <lineage>
        <taxon>Eukaryota</taxon>
        <taxon>Metazoa</taxon>
        <taxon>Ecdysozoa</taxon>
        <taxon>Arthropoda</taxon>
        <taxon>Hexapoda</taxon>
        <taxon>Insecta</taxon>
        <taxon>Pterygota</taxon>
        <taxon>Neoptera</taxon>
        <taxon>Endopterygota</taxon>
        <taxon>Hymenoptera</taxon>
        <taxon>Apocrita</taxon>
        <taxon>Aculeata</taxon>
        <taxon>Formicoidea</taxon>
        <taxon>Formicidae</taxon>
        <taxon>Myrmicinae</taxon>
        <taxon>Cardiocondyla</taxon>
    </lineage>
</organism>
<sequence length="211" mass="23348">MEPLPRTRRKRKRMPLPTTTHTNDSEEGILGASHKLIRRGRRKNVSKLTPATVPDRPSLPQVETVRTPQIRDVQVLPAAAAACRNSAPTGTEKTQQAYSFTVFQVETDARKFYITESYQTSSDISSTGGCNDLEVHKSAVESGAFSRFVTDSADSSGEKRARNPGWISHRRPGNTAHPDSDRERNTKESGRVPYCLLLIIRDVANADETAS</sequence>
<feature type="region of interest" description="Disordered" evidence="1">
    <location>
        <begin position="150"/>
        <end position="188"/>
    </location>
</feature>
<keyword evidence="3" id="KW-1185">Reference proteome</keyword>